<organism evidence="5 6">
    <name type="scientific">Photorhabdus luminescens</name>
    <name type="common">Xenorhabdus luminescens</name>
    <dbReference type="NCBI Taxonomy" id="29488"/>
    <lineage>
        <taxon>Bacteria</taxon>
        <taxon>Pseudomonadati</taxon>
        <taxon>Pseudomonadota</taxon>
        <taxon>Gammaproteobacteria</taxon>
        <taxon>Enterobacterales</taxon>
        <taxon>Morganellaceae</taxon>
        <taxon>Photorhabdus</taxon>
    </lineage>
</organism>
<sequence length="365" mass="41755">MWIWEQPNWPEFHWNANTIAPLLRDVHFNQGLLLGKSDYEDTKQATLDSLLSSILYSSEIEGERLNAASIRSSLANRLGITEEKPYPIVEKSDGITEVALDVIENSHSDLTLERILKWHQLIFPAGYTLFNPIQGGKLREGMIEVVSGRLDKPTVHLEAPPPEKVVDEILQFITWFNQSRTDTSLDPIIRAAIVHLWFVTIHPLEDGNGRITRFLTDLALAQAENRSIRFYAMSVSICHHRKAYYEILENTQRGGLDITDWLVWFLKILNETLTNKLQEINQVVQKAKFWRRIDQTQLTEEQTKVLNRMLDGNFEQGISSSQYQKVAKVSRATATRHLAHLVELNCLESTGAGGRSTRYVINHKG</sequence>
<dbReference type="InterPro" id="IPR040198">
    <property type="entry name" value="Fido_containing"/>
</dbReference>
<dbReference type="GO" id="GO:0005524">
    <property type="term" value="F:ATP binding"/>
    <property type="evidence" value="ECO:0007669"/>
    <property type="project" value="UniProtKB-KW"/>
</dbReference>
<accession>A0A1G5RCJ4</accession>
<proteinExistence type="predicted"/>
<dbReference type="Pfam" id="PF13776">
    <property type="entry name" value="DUF4172"/>
    <property type="match status" value="1"/>
</dbReference>
<dbReference type="PANTHER" id="PTHR13504:SF33">
    <property type="entry name" value="FIC FAMILY PROTEIN"/>
    <property type="match status" value="1"/>
</dbReference>
<keyword evidence="2" id="KW-0067">ATP-binding</keyword>
<dbReference type="SUPFAM" id="SSF140931">
    <property type="entry name" value="Fic-like"/>
    <property type="match status" value="1"/>
</dbReference>
<dbReference type="Gene3D" id="1.10.10.10">
    <property type="entry name" value="Winged helix-like DNA-binding domain superfamily/Winged helix DNA-binding domain"/>
    <property type="match status" value="1"/>
</dbReference>
<reference evidence="6" key="1">
    <citation type="submission" date="2016-10" db="EMBL/GenBank/DDBJ databases">
        <authorList>
            <person name="Varghese N."/>
            <person name="Submissions S."/>
        </authorList>
    </citation>
    <scope>NUCLEOTIDE SEQUENCE [LARGE SCALE GENOMIC DNA]</scope>
    <source>
        <strain evidence="6">ATCC 29999</strain>
    </source>
</reference>
<dbReference type="OrthoDB" id="9807853at2"/>
<dbReference type="RefSeq" id="WP_049582888.1">
    <property type="nucleotide sequence ID" value="NZ_CAWQXX010000020.1"/>
</dbReference>
<evidence type="ECO:0000256" key="1">
    <source>
        <dbReference type="PIRSR" id="PIRSR640198-1"/>
    </source>
</evidence>
<dbReference type="InterPro" id="IPR025230">
    <property type="entry name" value="DUF4172"/>
</dbReference>
<dbReference type="InterPro" id="IPR036388">
    <property type="entry name" value="WH-like_DNA-bd_sf"/>
</dbReference>
<feature type="domain" description="Fido" evidence="4">
    <location>
        <begin position="110"/>
        <end position="267"/>
    </location>
</feature>
<dbReference type="PANTHER" id="PTHR13504">
    <property type="entry name" value="FIDO DOMAIN-CONTAINING PROTEIN DDB_G0283145"/>
    <property type="match status" value="1"/>
</dbReference>
<dbReference type="Proteomes" id="UP000183223">
    <property type="component" value="Unassembled WGS sequence"/>
</dbReference>
<dbReference type="EMBL" id="FMWJ01000022">
    <property type="protein sequence ID" value="SCZ71151.1"/>
    <property type="molecule type" value="Genomic_DNA"/>
</dbReference>
<gene>
    <name evidence="5" type="ORF">SAMN02982990_03669</name>
</gene>
<name>A0A1G5RCJ4_PHOLU</name>
<feature type="binding site" evidence="2">
    <location>
        <begin position="206"/>
        <end position="213"/>
    </location>
    <ligand>
        <name>ATP</name>
        <dbReference type="ChEBI" id="CHEBI:30616"/>
    </ligand>
</feature>
<dbReference type="Pfam" id="PF02661">
    <property type="entry name" value="Fic"/>
    <property type="match status" value="1"/>
</dbReference>
<dbReference type="AlphaFoldDB" id="A0A1G5RCJ4"/>
<feature type="active site" evidence="1">
    <location>
        <position position="202"/>
    </location>
</feature>
<dbReference type="STRING" id="29488.KS18_14885"/>
<feature type="binding site" evidence="2">
    <location>
        <begin position="244"/>
        <end position="245"/>
    </location>
    <ligand>
        <name>ATP</name>
        <dbReference type="ChEBI" id="CHEBI:30616"/>
    </ligand>
</feature>
<dbReference type="InterPro" id="IPR036597">
    <property type="entry name" value="Fido-like_dom_sf"/>
</dbReference>
<evidence type="ECO:0000256" key="2">
    <source>
        <dbReference type="PIRSR" id="PIRSR640198-2"/>
    </source>
</evidence>
<evidence type="ECO:0000313" key="6">
    <source>
        <dbReference type="Proteomes" id="UP000183223"/>
    </source>
</evidence>
<protein>
    <submittedName>
        <fullName evidence="5">Fic family protein</fullName>
    </submittedName>
</protein>
<evidence type="ECO:0000259" key="4">
    <source>
        <dbReference type="PROSITE" id="PS51459"/>
    </source>
</evidence>
<dbReference type="GeneID" id="45655876"/>
<dbReference type="InterPro" id="IPR003812">
    <property type="entry name" value="Fido"/>
</dbReference>
<evidence type="ECO:0000313" key="5">
    <source>
        <dbReference type="EMBL" id="SCZ71151.1"/>
    </source>
</evidence>
<evidence type="ECO:0000256" key="3">
    <source>
        <dbReference type="PIRSR" id="PIRSR640198-3"/>
    </source>
</evidence>
<keyword evidence="6" id="KW-1185">Reference proteome</keyword>
<keyword evidence="2" id="KW-0547">Nucleotide-binding</keyword>
<feature type="site" description="Important for autoinhibition of adenylyltransferase activity" evidence="3">
    <location>
        <position position="61"/>
    </location>
</feature>
<dbReference type="Gene3D" id="1.10.3290.10">
    <property type="entry name" value="Fido-like domain"/>
    <property type="match status" value="1"/>
</dbReference>
<dbReference type="PROSITE" id="PS51459">
    <property type="entry name" value="FIDO"/>
    <property type="match status" value="1"/>
</dbReference>
<feature type="binding site" evidence="2">
    <location>
        <begin position="145"/>
        <end position="156"/>
    </location>
    <ligand>
        <name>ATP</name>
        <dbReference type="ChEBI" id="CHEBI:30616"/>
    </ligand>
</feature>